<evidence type="ECO:0000313" key="2">
    <source>
        <dbReference type="EMBL" id="GMA23408.1"/>
    </source>
</evidence>
<gene>
    <name evidence="2" type="ORF">GCM10025864_11670</name>
</gene>
<dbReference type="Proteomes" id="UP001157091">
    <property type="component" value="Unassembled WGS sequence"/>
</dbReference>
<organism evidence="2 3">
    <name type="scientific">Luteimicrobium album</name>
    <dbReference type="NCBI Taxonomy" id="1054550"/>
    <lineage>
        <taxon>Bacteria</taxon>
        <taxon>Bacillati</taxon>
        <taxon>Actinomycetota</taxon>
        <taxon>Actinomycetes</taxon>
        <taxon>Micrococcales</taxon>
        <taxon>Luteimicrobium</taxon>
    </lineage>
</organism>
<evidence type="ECO:0000256" key="1">
    <source>
        <dbReference type="SAM" id="MobiDB-lite"/>
    </source>
</evidence>
<proteinExistence type="predicted"/>
<protein>
    <submittedName>
        <fullName evidence="2">Uncharacterized protein</fullName>
    </submittedName>
</protein>
<dbReference type="EMBL" id="BSUK01000001">
    <property type="protein sequence ID" value="GMA23408.1"/>
    <property type="molecule type" value="Genomic_DNA"/>
</dbReference>
<evidence type="ECO:0000313" key="3">
    <source>
        <dbReference type="Proteomes" id="UP001157091"/>
    </source>
</evidence>
<feature type="region of interest" description="Disordered" evidence="1">
    <location>
        <begin position="205"/>
        <end position="244"/>
    </location>
</feature>
<sequence length="244" mass="26443">MREGPLQLGGLGLVAAQVRLELRVVVGHDVLRHLDVQRVLLRGHGVGEGLVVVVAVVVVGVAGLGEDVRDPVERGLLPDGQLERHELVAVRAERGPQVREDRLEVGARLVLLRHDDDTRHPRVARCCPRRPGPGLDAVGRAHDDGRDVRDRERRVDLAGEVGVAGRVEEREGARRAVGPGPGRVRDAERERHAARDLLGLRVGHGAAVLDPAGPRDRAGDVEDRLGERRLAGAPVPDECDHPDR</sequence>
<comment type="caution">
    <text evidence="2">The sequence shown here is derived from an EMBL/GenBank/DDBJ whole genome shotgun (WGS) entry which is preliminary data.</text>
</comment>
<name>A0ABQ6I0D2_9MICO</name>
<reference evidence="3" key="1">
    <citation type="journal article" date="2019" name="Int. J. Syst. Evol. Microbiol.">
        <title>The Global Catalogue of Microorganisms (GCM) 10K type strain sequencing project: providing services to taxonomists for standard genome sequencing and annotation.</title>
        <authorList>
            <consortium name="The Broad Institute Genomics Platform"/>
            <consortium name="The Broad Institute Genome Sequencing Center for Infectious Disease"/>
            <person name="Wu L."/>
            <person name="Ma J."/>
        </authorList>
    </citation>
    <scope>NUCLEOTIDE SEQUENCE [LARGE SCALE GENOMIC DNA]</scope>
    <source>
        <strain evidence="3">NBRC 106348</strain>
    </source>
</reference>
<feature type="compositionally biased region" description="Basic and acidic residues" evidence="1">
    <location>
        <begin position="213"/>
        <end position="230"/>
    </location>
</feature>
<keyword evidence="3" id="KW-1185">Reference proteome</keyword>
<accession>A0ABQ6I0D2</accession>